<dbReference type="AlphaFoldDB" id="A0A9Q0JQU6"/>
<evidence type="ECO:0000313" key="2">
    <source>
        <dbReference type="Proteomes" id="UP001141806"/>
    </source>
</evidence>
<dbReference type="Proteomes" id="UP001141806">
    <property type="component" value="Unassembled WGS sequence"/>
</dbReference>
<gene>
    <name evidence="1" type="ORF">NE237_014210</name>
</gene>
<organism evidence="1 2">
    <name type="scientific">Protea cynaroides</name>
    <dbReference type="NCBI Taxonomy" id="273540"/>
    <lineage>
        <taxon>Eukaryota</taxon>
        <taxon>Viridiplantae</taxon>
        <taxon>Streptophyta</taxon>
        <taxon>Embryophyta</taxon>
        <taxon>Tracheophyta</taxon>
        <taxon>Spermatophyta</taxon>
        <taxon>Magnoliopsida</taxon>
        <taxon>Proteales</taxon>
        <taxon>Proteaceae</taxon>
        <taxon>Protea</taxon>
    </lineage>
</organism>
<proteinExistence type="predicted"/>
<keyword evidence="2" id="KW-1185">Reference proteome</keyword>
<name>A0A9Q0JQU6_9MAGN</name>
<sequence>MREIAFGGGKDGGAATSTFSMPISPNNSPTNSHHATLHSHLLLSLSPTAQHLSIPTVHITPLHQPPLLRSTPHLASIHHATPHRHLLFEPNPLSKFPSSNPSPTPMLLTHLLSFSPTIHPPTPSSNPSLTATYPLHLLTPMLPLIFLNPTPAMESGKGESEEEER</sequence>
<reference evidence="1" key="1">
    <citation type="journal article" date="2023" name="Plant J.">
        <title>The genome of the king protea, Protea cynaroides.</title>
        <authorList>
            <person name="Chang J."/>
            <person name="Duong T.A."/>
            <person name="Schoeman C."/>
            <person name="Ma X."/>
            <person name="Roodt D."/>
            <person name="Barker N."/>
            <person name="Li Z."/>
            <person name="Van de Peer Y."/>
            <person name="Mizrachi E."/>
        </authorList>
    </citation>
    <scope>NUCLEOTIDE SEQUENCE</scope>
    <source>
        <tissue evidence="1">Young leaves</tissue>
    </source>
</reference>
<evidence type="ECO:0000313" key="1">
    <source>
        <dbReference type="EMBL" id="KAJ4942641.1"/>
    </source>
</evidence>
<comment type="caution">
    <text evidence="1">The sequence shown here is derived from an EMBL/GenBank/DDBJ whole genome shotgun (WGS) entry which is preliminary data.</text>
</comment>
<protein>
    <submittedName>
        <fullName evidence="1">Uncharacterized protein</fullName>
    </submittedName>
</protein>
<accession>A0A9Q0JQU6</accession>
<dbReference type="EMBL" id="JAMYWD010001591">
    <property type="protein sequence ID" value="KAJ4942641.1"/>
    <property type="molecule type" value="Genomic_DNA"/>
</dbReference>